<comment type="subunit">
    <text evidence="3">Directly interacts with VCP. Interacts with UBQLN1. Forms a complex with VCP and UBQLN1.</text>
</comment>
<dbReference type="SUPFAM" id="SSF54236">
    <property type="entry name" value="Ubiquitin-like"/>
    <property type="match status" value="1"/>
</dbReference>
<feature type="region of interest" description="Disordered" evidence="6">
    <location>
        <begin position="244"/>
        <end position="277"/>
    </location>
</feature>
<reference evidence="9 10" key="1">
    <citation type="journal article" date="2016" name="Proc. Natl. Acad. Sci. U.S.A.">
        <title>Lipid metabolic changes in an early divergent fungus govern the establishment of a mutualistic symbiosis with endobacteria.</title>
        <authorList>
            <person name="Lastovetsky O.A."/>
            <person name="Gaspar M.L."/>
            <person name="Mondo S.J."/>
            <person name="LaButti K.M."/>
            <person name="Sandor L."/>
            <person name="Grigoriev I.V."/>
            <person name="Henry S.A."/>
            <person name="Pawlowska T.E."/>
        </authorList>
    </citation>
    <scope>NUCLEOTIDE SEQUENCE [LARGE SCALE GENOMIC DNA]</scope>
    <source>
        <strain evidence="9 10">ATCC 11559</strain>
    </source>
</reference>
<evidence type="ECO:0000256" key="2">
    <source>
        <dbReference type="ARBA" id="ARBA00023230"/>
    </source>
</evidence>
<dbReference type="GO" id="GO:0005789">
    <property type="term" value="C:endoplasmic reticulum membrane"/>
    <property type="evidence" value="ECO:0007669"/>
    <property type="project" value="UniProtKB-SubCell"/>
</dbReference>
<evidence type="ECO:0000256" key="4">
    <source>
        <dbReference type="ARBA" id="ARBA00041575"/>
    </source>
</evidence>
<evidence type="ECO:0000313" key="9">
    <source>
        <dbReference type="EMBL" id="ORE20871.1"/>
    </source>
</evidence>
<comment type="subcellular location">
    <subcellularLocation>
        <location evidence="1">Endoplasmic reticulum membrane</location>
        <topology evidence="1">Peripheral membrane protein</topology>
    </subcellularLocation>
</comment>
<dbReference type="Pfam" id="PF00789">
    <property type="entry name" value="UBX"/>
    <property type="match status" value="1"/>
</dbReference>
<feature type="compositionally biased region" description="Basic and acidic residues" evidence="6">
    <location>
        <begin position="161"/>
        <end position="199"/>
    </location>
</feature>
<sequence>MSESVWFSGPVKDAVSLVNQKNCVFLVYIYDDSDKTKTLDNTLNDEEIANHIKQHAVALKMEKDSENASLFSQLYPIQTVPILYFIKQGVIREFGTEAITKQELLEKITSAKNQTNVGQQNASLNTSTSPEASGSRTTVDIPFENQNNASTNNNANAEAAAAKKAELQKRLEEARKQRAEQERQEERAREIKRRNEAKAIQEAQQMQKDRENQLYLERIKKERKEAEEHKRRVREQIARDRAERLAERKAEKERQEAAGSSSQQIDNTSKKRHNHEYSNLNIRLLDGTNMRHQFEASDTLATVKHWIEQNRTDEKRDYKLSSLFPTRLFTEADDNTSLRDLDLCPSATIILKRSKNIAPSLNQNSSSQLGFFQAGLGHIYAFFVGLLSFFAGLFGTLFPRNGYNPIQPSAASEQQQQRQQQQQQQQQQSSAHSLKGGHRLGGIPNSSEDSTSTSVADRGQRRTPFTARFNTLYEGNDNAENEKRPTYNGNSVNHE</sequence>
<dbReference type="InterPro" id="IPR036249">
    <property type="entry name" value="Thioredoxin-like_sf"/>
</dbReference>
<evidence type="ECO:0000256" key="1">
    <source>
        <dbReference type="ARBA" id="ARBA00004406"/>
    </source>
</evidence>
<dbReference type="GO" id="GO:0036503">
    <property type="term" value="P:ERAD pathway"/>
    <property type="evidence" value="ECO:0007669"/>
    <property type="project" value="TreeGrafter"/>
</dbReference>
<proteinExistence type="predicted"/>
<dbReference type="VEuPathDB" id="FungiDB:BCV72DRAFT_241168"/>
<dbReference type="SUPFAM" id="SSF52833">
    <property type="entry name" value="Thioredoxin-like"/>
    <property type="match status" value="1"/>
</dbReference>
<feature type="compositionally biased region" description="Basic and acidic residues" evidence="6">
    <location>
        <begin position="244"/>
        <end position="256"/>
    </location>
</feature>
<feature type="region of interest" description="Disordered" evidence="6">
    <location>
        <begin position="116"/>
        <end position="213"/>
    </location>
</feature>
<feature type="compositionally biased region" description="Low complexity" evidence="6">
    <location>
        <begin position="414"/>
        <end position="428"/>
    </location>
</feature>
<feature type="compositionally biased region" description="Low complexity" evidence="6">
    <location>
        <begin position="144"/>
        <end position="160"/>
    </location>
</feature>
<dbReference type="PANTHER" id="PTHR46424:SF1">
    <property type="entry name" value="UBX DOMAIN-CONTAINING PROTEIN 4"/>
    <property type="match status" value="1"/>
</dbReference>
<keyword evidence="7" id="KW-0812">Transmembrane</keyword>
<keyword evidence="2" id="KW-0834">Unfolded protein response</keyword>
<feature type="transmembrane region" description="Helical" evidence="7">
    <location>
        <begin position="379"/>
        <end position="398"/>
    </location>
</feature>
<accession>A0A1X0S9P8</accession>
<organism evidence="9 10">
    <name type="scientific">Rhizopus microsporus</name>
    <dbReference type="NCBI Taxonomy" id="58291"/>
    <lineage>
        <taxon>Eukaryota</taxon>
        <taxon>Fungi</taxon>
        <taxon>Fungi incertae sedis</taxon>
        <taxon>Mucoromycota</taxon>
        <taxon>Mucoromycotina</taxon>
        <taxon>Mucoromycetes</taxon>
        <taxon>Mucorales</taxon>
        <taxon>Mucorineae</taxon>
        <taxon>Rhizopodaceae</taxon>
        <taxon>Rhizopus</taxon>
    </lineage>
</organism>
<evidence type="ECO:0000256" key="3">
    <source>
        <dbReference type="ARBA" id="ARBA00038812"/>
    </source>
</evidence>
<dbReference type="GO" id="GO:0006986">
    <property type="term" value="P:response to unfolded protein"/>
    <property type="evidence" value="ECO:0007669"/>
    <property type="project" value="UniProtKB-KW"/>
</dbReference>
<dbReference type="PROSITE" id="PS50033">
    <property type="entry name" value="UBX"/>
    <property type="match status" value="1"/>
</dbReference>
<feature type="domain" description="UBX" evidence="8">
    <location>
        <begin position="273"/>
        <end position="351"/>
    </location>
</feature>
<gene>
    <name evidence="9" type="ORF">BCV71DRAFT_261658</name>
</gene>
<dbReference type="SMART" id="SM00166">
    <property type="entry name" value="UBX"/>
    <property type="match status" value="1"/>
</dbReference>
<dbReference type="Pfam" id="PF23187">
    <property type="entry name" value="UBX7_N"/>
    <property type="match status" value="1"/>
</dbReference>
<keyword evidence="7" id="KW-1133">Transmembrane helix</keyword>
<evidence type="ECO:0000256" key="7">
    <source>
        <dbReference type="SAM" id="Phobius"/>
    </source>
</evidence>
<dbReference type="InterPro" id="IPR001012">
    <property type="entry name" value="UBX_dom"/>
</dbReference>
<dbReference type="OMA" id="FEPNNTS"/>
<dbReference type="Gene3D" id="3.10.20.90">
    <property type="entry name" value="Phosphatidylinositol 3-kinase Catalytic Subunit, Chain A, domain 1"/>
    <property type="match status" value="1"/>
</dbReference>
<dbReference type="EMBL" id="KV921287">
    <property type="protein sequence ID" value="ORE20871.1"/>
    <property type="molecule type" value="Genomic_DNA"/>
</dbReference>
<evidence type="ECO:0000259" key="8">
    <source>
        <dbReference type="PROSITE" id="PS50033"/>
    </source>
</evidence>
<feature type="region of interest" description="Disordered" evidence="6">
    <location>
        <begin position="405"/>
        <end position="495"/>
    </location>
</feature>
<dbReference type="PANTHER" id="PTHR46424">
    <property type="entry name" value="UBX DOMAIN-CONTAINING PROTEIN 4"/>
    <property type="match status" value="1"/>
</dbReference>
<dbReference type="AlphaFoldDB" id="A0A1X0S9P8"/>
<evidence type="ECO:0000256" key="6">
    <source>
        <dbReference type="SAM" id="MobiDB-lite"/>
    </source>
</evidence>
<comment type="function">
    <text evidence="5">Involved in endoplasmic reticulum-associated protein degradation (ERAD). Acts as a platform to recruit both UBQLN1 and VCP to the ER during ERAD.</text>
</comment>
<dbReference type="InterPro" id="IPR029071">
    <property type="entry name" value="Ubiquitin-like_domsf"/>
</dbReference>
<protein>
    <recommendedName>
        <fullName evidence="4">UBX domain-containing protein 2</fullName>
    </recommendedName>
</protein>
<feature type="compositionally biased region" description="Polar residues" evidence="6">
    <location>
        <begin position="444"/>
        <end position="455"/>
    </location>
</feature>
<keyword evidence="7" id="KW-0472">Membrane</keyword>
<evidence type="ECO:0000256" key="5">
    <source>
        <dbReference type="ARBA" id="ARBA00046062"/>
    </source>
</evidence>
<name>A0A1X0S9P8_RHIZD</name>
<dbReference type="Gene3D" id="3.40.30.10">
    <property type="entry name" value="Glutaredoxin"/>
    <property type="match status" value="1"/>
</dbReference>
<dbReference type="Proteomes" id="UP000242381">
    <property type="component" value="Unassembled WGS sequence"/>
</dbReference>
<feature type="compositionally biased region" description="Polar residues" evidence="6">
    <location>
        <begin position="116"/>
        <end position="138"/>
    </location>
</feature>
<evidence type="ECO:0000313" key="10">
    <source>
        <dbReference type="Proteomes" id="UP000242381"/>
    </source>
</evidence>